<organism evidence="2 3">
    <name type="scientific">Panicum virgatum</name>
    <name type="common">Blackwell switchgrass</name>
    <dbReference type="NCBI Taxonomy" id="38727"/>
    <lineage>
        <taxon>Eukaryota</taxon>
        <taxon>Viridiplantae</taxon>
        <taxon>Streptophyta</taxon>
        <taxon>Embryophyta</taxon>
        <taxon>Tracheophyta</taxon>
        <taxon>Spermatophyta</taxon>
        <taxon>Magnoliopsida</taxon>
        <taxon>Liliopsida</taxon>
        <taxon>Poales</taxon>
        <taxon>Poaceae</taxon>
        <taxon>PACMAD clade</taxon>
        <taxon>Panicoideae</taxon>
        <taxon>Panicodae</taxon>
        <taxon>Paniceae</taxon>
        <taxon>Panicinae</taxon>
        <taxon>Panicum</taxon>
        <taxon>Panicum sect. Hiantes</taxon>
    </lineage>
</organism>
<gene>
    <name evidence="2" type="ORF">PVAP13_5NG107443</name>
</gene>
<dbReference type="AlphaFoldDB" id="A0A8T0RQV4"/>
<feature type="region of interest" description="Disordered" evidence="1">
    <location>
        <begin position="32"/>
        <end position="111"/>
    </location>
</feature>
<comment type="caution">
    <text evidence="2">The sequence shown here is derived from an EMBL/GenBank/DDBJ whole genome shotgun (WGS) entry which is preliminary data.</text>
</comment>
<feature type="compositionally biased region" description="Basic residues" evidence="1">
    <location>
        <begin position="41"/>
        <end position="52"/>
    </location>
</feature>
<accession>A0A8T0RQV4</accession>
<sequence length="125" mass="14050">MEHLSSVRLPCLRALALLRKKNIGSEVKSKSVLRIYASTPRSRRRASYRRMPARAESLPLPDGRARGSTTSPTPRPRRVRSSSYALRSGEHRPVAPRREAGSINDLPAPPRQRHLALQMGCNPRH</sequence>
<proteinExistence type="predicted"/>
<dbReference type="EMBL" id="CM029046">
    <property type="protein sequence ID" value="KAG2586933.1"/>
    <property type="molecule type" value="Genomic_DNA"/>
</dbReference>
<reference evidence="2" key="1">
    <citation type="submission" date="2020-05" db="EMBL/GenBank/DDBJ databases">
        <title>WGS assembly of Panicum virgatum.</title>
        <authorList>
            <person name="Lovell J.T."/>
            <person name="Jenkins J."/>
            <person name="Shu S."/>
            <person name="Juenger T.E."/>
            <person name="Schmutz J."/>
        </authorList>
    </citation>
    <scope>NUCLEOTIDE SEQUENCE</scope>
    <source>
        <strain evidence="2">AP13</strain>
    </source>
</reference>
<evidence type="ECO:0000313" key="3">
    <source>
        <dbReference type="Proteomes" id="UP000823388"/>
    </source>
</evidence>
<keyword evidence="3" id="KW-1185">Reference proteome</keyword>
<evidence type="ECO:0000256" key="1">
    <source>
        <dbReference type="SAM" id="MobiDB-lite"/>
    </source>
</evidence>
<protein>
    <submittedName>
        <fullName evidence="2">Uncharacterized protein</fullName>
    </submittedName>
</protein>
<name>A0A8T0RQV4_PANVG</name>
<evidence type="ECO:0000313" key="2">
    <source>
        <dbReference type="EMBL" id="KAG2586933.1"/>
    </source>
</evidence>
<dbReference type="Proteomes" id="UP000823388">
    <property type="component" value="Chromosome 5N"/>
</dbReference>
<feature type="compositionally biased region" description="Basic and acidic residues" evidence="1">
    <location>
        <begin position="88"/>
        <end position="100"/>
    </location>
</feature>